<sequence>MTMKELAWLMPLLFILHDMEAIVLGMANLKLLHRHAHSFSDLIDHVFAHK</sequence>
<accession>A0ABR7IC69</accession>
<dbReference type="Proteomes" id="UP000621540">
    <property type="component" value="Unassembled WGS sequence"/>
</dbReference>
<dbReference type="RefSeq" id="WP_186982508.1">
    <property type="nucleotide sequence ID" value="NZ_JACOQH010000008.1"/>
</dbReference>
<protein>
    <recommendedName>
        <fullName evidence="3">HXXEE domain-containing protein</fullName>
    </recommendedName>
</protein>
<keyword evidence="2" id="KW-1185">Reference proteome</keyword>
<evidence type="ECO:0000313" key="1">
    <source>
        <dbReference type="EMBL" id="MBC5754541.1"/>
    </source>
</evidence>
<evidence type="ECO:0000313" key="2">
    <source>
        <dbReference type="Proteomes" id="UP000621540"/>
    </source>
</evidence>
<gene>
    <name evidence="1" type="ORF">H8Z76_11040</name>
</gene>
<reference evidence="1 2" key="1">
    <citation type="submission" date="2020-08" db="EMBL/GenBank/DDBJ databases">
        <title>Genome public.</title>
        <authorList>
            <person name="Liu C."/>
            <person name="Sun Q."/>
        </authorList>
    </citation>
    <scope>NUCLEOTIDE SEQUENCE [LARGE SCALE GENOMIC DNA]</scope>
    <source>
        <strain evidence="1 2">BX0805</strain>
    </source>
</reference>
<comment type="caution">
    <text evidence="1">The sequence shown here is derived from an EMBL/GenBank/DDBJ whole genome shotgun (WGS) entry which is preliminary data.</text>
</comment>
<dbReference type="EMBL" id="JACOQH010000008">
    <property type="protein sequence ID" value="MBC5754541.1"/>
    <property type="molecule type" value="Genomic_DNA"/>
</dbReference>
<organism evidence="1 2">
    <name type="scientific">Roseburia yibonii</name>
    <dbReference type="NCBI Taxonomy" id="2763063"/>
    <lineage>
        <taxon>Bacteria</taxon>
        <taxon>Bacillati</taxon>
        <taxon>Bacillota</taxon>
        <taxon>Clostridia</taxon>
        <taxon>Lachnospirales</taxon>
        <taxon>Lachnospiraceae</taxon>
        <taxon>Roseburia</taxon>
    </lineage>
</organism>
<evidence type="ECO:0008006" key="3">
    <source>
        <dbReference type="Google" id="ProtNLM"/>
    </source>
</evidence>
<name>A0ABR7IC69_9FIRM</name>
<proteinExistence type="predicted"/>